<evidence type="ECO:0000256" key="1">
    <source>
        <dbReference type="SAM" id="MobiDB-lite"/>
    </source>
</evidence>
<evidence type="ECO:0000313" key="2">
    <source>
        <dbReference type="EMBL" id="GAK65362.1"/>
    </source>
</evidence>
<reference evidence="2" key="1">
    <citation type="submission" date="2014-07" db="EMBL/GenBank/DDBJ databases">
        <title>Draft genome sequence of the yeast Pseudozyma antarctica JCM 10317 known as a producer of lipase B which used in a wide range of industrial applications.</title>
        <authorList>
            <person name="Morita T."/>
            <person name="Saika A."/>
            <person name="Koike H."/>
        </authorList>
    </citation>
    <scope>NUCLEOTIDE SEQUENCE</scope>
    <source>
        <strain evidence="2">JCM 10317</strain>
    </source>
</reference>
<evidence type="ECO:0000313" key="3">
    <source>
        <dbReference type="Proteomes" id="UP000053758"/>
    </source>
</evidence>
<dbReference type="GeneID" id="26304302"/>
<sequence>MCTPTQTSRPYRYPETAPAERRWRQFQCEDGSAVTPPIEQQQSPFERSPWPTVDLYLAAQTFHPATLASIADA</sequence>
<organism evidence="2">
    <name type="scientific">Pseudozyma antarctica</name>
    <name type="common">Yeast</name>
    <name type="synonym">Candida antarctica</name>
    <dbReference type="NCBI Taxonomy" id="84753"/>
    <lineage>
        <taxon>Eukaryota</taxon>
        <taxon>Fungi</taxon>
        <taxon>Dikarya</taxon>
        <taxon>Basidiomycota</taxon>
        <taxon>Ustilaginomycotina</taxon>
        <taxon>Ustilaginomycetes</taxon>
        <taxon>Ustilaginales</taxon>
        <taxon>Ustilaginaceae</taxon>
        <taxon>Moesziomyces</taxon>
    </lineage>
</organism>
<accession>A0A081CFB6</accession>
<gene>
    <name evidence="2" type="ORF">PAN0_008c3579</name>
</gene>
<dbReference type="RefSeq" id="XP_014656566.1">
    <property type="nucleotide sequence ID" value="XM_014801080.1"/>
</dbReference>
<dbReference type="HOGENOM" id="CLU_2704571_0_0_1"/>
<feature type="region of interest" description="Disordered" evidence="1">
    <location>
        <begin position="1"/>
        <end position="20"/>
    </location>
</feature>
<dbReference type="EMBL" id="DF830075">
    <property type="protein sequence ID" value="GAK65362.1"/>
    <property type="molecule type" value="Genomic_DNA"/>
</dbReference>
<keyword evidence="3" id="KW-1185">Reference proteome</keyword>
<protein>
    <submittedName>
        <fullName evidence="2">Uncharacterized protein</fullName>
    </submittedName>
</protein>
<name>A0A081CFB6_PSEA2</name>
<dbReference type="AlphaFoldDB" id="A0A081CFB6"/>
<proteinExistence type="predicted"/>
<dbReference type="Proteomes" id="UP000053758">
    <property type="component" value="Unassembled WGS sequence"/>
</dbReference>